<keyword evidence="1" id="KW-0812">Transmembrane</keyword>
<feature type="transmembrane region" description="Helical" evidence="1">
    <location>
        <begin position="50"/>
        <end position="69"/>
    </location>
</feature>
<feature type="transmembrane region" description="Helical" evidence="1">
    <location>
        <begin position="113"/>
        <end position="136"/>
    </location>
</feature>
<reference evidence="2" key="1">
    <citation type="submission" date="2021-01" db="EMBL/GenBank/DDBJ databases">
        <title>Whole genome shotgun sequence of Rhizocola hellebori NBRC 109834.</title>
        <authorList>
            <person name="Komaki H."/>
            <person name="Tamura T."/>
        </authorList>
    </citation>
    <scope>NUCLEOTIDE SEQUENCE</scope>
    <source>
        <strain evidence="2">NBRC 109834</strain>
    </source>
</reference>
<name>A0A8J3VFM1_9ACTN</name>
<keyword evidence="3" id="KW-1185">Reference proteome</keyword>
<keyword evidence="1" id="KW-1133">Transmembrane helix</keyword>
<feature type="transmembrane region" description="Helical" evidence="1">
    <location>
        <begin position="24"/>
        <end position="44"/>
    </location>
</feature>
<dbReference type="Proteomes" id="UP000612899">
    <property type="component" value="Unassembled WGS sequence"/>
</dbReference>
<comment type="caution">
    <text evidence="2">The sequence shown here is derived from an EMBL/GenBank/DDBJ whole genome shotgun (WGS) entry which is preliminary data.</text>
</comment>
<organism evidence="2 3">
    <name type="scientific">Rhizocola hellebori</name>
    <dbReference type="NCBI Taxonomy" id="1392758"/>
    <lineage>
        <taxon>Bacteria</taxon>
        <taxon>Bacillati</taxon>
        <taxon>Actinomycetota</taxon>
        <taxon>Actinomycetes</taxon>
        <taxon>Micromonosporales</taxon>
        <taxon>Micromonosporaceae</taxon>
        <taxon>Rhizocola</taxon>
    </lineage>
</organism>
<accession>A0A8J3VFM1</accession>
<gene>
    <name evidence="2" type="ORF">Rhe02_20850</name>
</gene>
<protein>
    <recommendedName>
        <fullName evidence="4">DUF1345 domain-containing protein</fullName>
    </recommendedName>
</protein>
<proteinExistence type="predicted"/>
<evidence type="ECO:0000313" key="3">
    <source>
        <dbReference type="Proteomes" id="UP000612899"/>
    </source>
</evidence>
<evidence type="ECO:0008006" key="4">
    <source>
        <dbReference type="Google" id="ProtNLM"/>
    </source>
</evidence>
<dbReference type="SUPFAM" id="SSF81324">
    <property type="entry name" value="Voltage-gated potassium channels"/>
    <property type="match status" value="1"/>
</dbReference>
<dbReference type="AlphaFoldDB" id="A0A8J3VFM1"/>
<feature type="transmembrane region" description="Helical" evidence="1">
    <location>
        <begin position="81"/>
        <end position="101"/>
    </location>
</feature>
<evidence type="ECO:0000256" key="1">
    <source>
        <dbReference type="SAM" id="Phobius"/>
    </source>
</evidence>
<evidence type="ECO:0000313" key="2">
    <source>
        <dbReference type="EMBL" id="GIH04018.1"/>
    </source>
</evidence>
<sequence>MLGFEVDPLNLPAWLRRTRGEHRLPVAVAIAALIALQLAMPTHLAFQPRYLLPALEAAIFVVLLIANPVRITRESAHLRPLGLALVAIASIATLWSGWRLASGLIDGALGDEPVAVLLKAAAVWFTNVIVAALWYWEFDRGGPAARASGRNPYPDFLFPQMTAPELAKPDWEPTFVDYLYLSFTNTTAFSPTDTLPLSRWAKMTMLLQSASSLVLVALVIARAVNALQ</sequence>
<dbReference type="EMBL" id="BONY01000010">
    <property type="protein sequence ID" value="GIH04018.1"/>
    <property type="molecule type" value="Genomic_DNA"/>
</dbReference>
<keyword evidence="1" id="KW-0472">Membrane</keyword>